<dbReference type="InterPro" id="IPR010753">
    <property type="entry name" value="DUF1330"/>
</dbReference>
<dbReference type="Proteomes" id="UP000265955">
    <property type="component" value="Unassembled WGS sequence"/>
</dbReference>
<dbReference type="SUPFAM" id="SSF54909">
    <property type="entry name" value="Dimeric alpha+beta barrel"/>
    <property type="match status" value="1"/>
</dbReference>
<dbReference type="AlphaFoldDB" id="A0A3A3FRN6"/>
<name>A0A3A3FRN6_9BURK</name>
<dbReference type="PANTHER" id="PTHR41521:SF4">
    <property type="entry name" value="BLR0684 PROTEIN"/>
    <property type="match status" value="1"/>
</dbReference>
<dbReference type="EMBL" id="QYUO01000001">
    <property type="protein sequence ID" value="RJF97108.1"/>
    <property type="molecule type" value="Genomic_DNA"/>
</dbReference>
<keyword evidence="3" id="KW-1185">Reference proteome</keyword>
<gene>
    <name evidence="2" type="ORF">D3871_00095</name>
</gene>
<comment type="caution">
    <text evidence="2">The sequence shown here is derived from an EMBL/GenBank/DDBJ whole genome shotgun (WGS) entry which is preliminary data.</text>
</comment>
<dbReference type="InterPro" id="IPR011008">
    <property type="entry name" value="Dimeric_a/b-barrel"/>
</dbReference>
<dbReference type="Pfam" id="PF07045">
    <property type="entry name" value="DUF1330"/>
    <property type="match status" value="1"/>
</dbReference>
<feature type="domain" description="DUF1330" evidence="1">
    <location>
        <begin position="9"/>
        <end position="105"/>
    </location>
</feature>
<proteinExistence type="predicted"/>
<protein>
    <submittedName>
        <fullName evidence="2">DUF1330 domain-containing protein</fullName>
    </submittedName>
</protein>
<evidence type="ECO:0000313" key="3">
    <source>
        <dbReference type="Proteomes" id="UP000265955"/>
    </source>
</evidence>
<evidence type="ECO:0000313" key="2">
    <source>
        <dbReference type="EMBL" id="RJF97108.1"/>
    </source>
</evidence>
<organism evidence="2 3">
    <name type="scientific">Noviherbaspirillum saxi</name>
    <dbReference type="NCBI Taxonomy" id="2320863"/>
    <lineage>
        <taxon>Bacteria</taxon>
        <taxon>Pseudomonadati</taxon>
        <taxon>Pseudomonadota</taxon>
        <taxon>Betaproteobacteria</taxon>
        <taxon>Burkholderiales</taxon>
        <taxon>Oxalobacteraceae</taxon>
        <taxon>Noviherbaspirillum</taxon>
    </lineage>
</organism>
<dbReference type="PANTHER" id="PTHR41521">
    <property type="match status" value="1"/>
</dbReference>
<sequence length="106" mass="12074">MEMEHSMNKAYVVAEIKVTNPTNYEGYRALSTAAAMQYGGQFLVRGGERDQREGEDETHNAGWRTVIVEFPSLAQARRWYESVEYQKALQIRQANSIGRLFIVEGA</sequence>
<dbReference type="Gene3D" id="3.30.70.100">
    <property type="match status" value="1"/>
</dbReference>
<accession>A0A3A3FRN6</accession>
<reference evidence="3" key="1">
    <citation type="submission" date="2018-09" db="EMBL/GenBank/DDBJ databases">
        <authorList>
            <person name="Zhu H."/>
        </authorList>
    </citation>
    <scope>NUCLEOTIDE SEQUENCE [LARGE SCALE GENOMIC DNA]</scope>
    <source>
        <strain evidence="3">K1R23-30</strain>
    </source>
</reference>
<evidence type="ECO:0000259" key="1">
    <source>
        <dbReference type="Pfam" id="PF07045"/>
    </source>
</evidence>